<evidence type="ECO:0000256" key="11">
    <source>
        <dbReference type="ARBA" id="ARBA00022737"/>
    </source>
</evidence>
<keyword evidence="13" id="KW-0391">Immunity</keyword>
<evidence type="ECO:0000256" key="1">
    <source>
        <dbReference type="ARBA" id="ARBA00004123"/>
    </source>
</evidence>
<dbReference type="Ensembl" id="ENSCCRT00010009804.1">
    <property type="protein sequence ID" value="ENSCCRP00010009005.1"/>
    <property type="gene ID" value="ENSCCRG00010003850.1"/>
</dbReference>
<keyword evidence="7" id="KW-0399">Innate immunity</keyword>
<keyword evidence="23" id="KW-1185">Reference proteome</keyword>
<dbReference type="Gene3D" id="2.60.120.200">
    <property type="match status" value="1"/>
</dbReference>
<dbReference type="InterPro" id="IPR013320">
    <property type="entry name" value="ConA-like_dom_sf"/>
</dbReference>
<dbReference type="PANTHER" id="PTHR11346:SF26">
    <property type="entry name" value="GALECTIN-3"/>
    <property type="match status" value="1"/>
</dbReference>
<dbReference type="PROSITE" id="PS51304">
    <property type="entry name" value="GALECTIN"/>
    <property type="match status" value="1"/>
</dbReference>
<evidence type="ECO:0000256" key="20">
    <source>
        <dbReference type="SAM" id="MobiDB-lite"/>
    </source>
</evidence>
<keyword evidence="18" id="KW-0539">Nucleus</keyword>
<dbReference type="FunFam" id="2.60.120.200:FF:000023">
    <property type="entry name" value="Galectin"/>
    <property type="match status" value="1"/>
</dbReference>
<evidence type="ECO:0000256" key="18">
    <source>
        <dbReference type="ARBA" id="ARBA00023242"/>
    </source>
</evidence>
<keyword evidence="4" id="KW-0963">Cytoplasm</keyword>
<keyword evidence="16" id="KW-1015">Disulfide bond</keyword>
<protein>
    <recommendedName>
        <fullName evidence="19">Galectin</fullName>
    </recommendedName>
</protein>
<dbReference type="GO" id="GO:0008380">
    <property type="term" value="P:RNA splicing"/>
    <property type="evidence" value="ECO:0007669"/>
    <property type="project" value="UniProtKB-KW"/>
</dbReference>
<dbReference type="GO" id="GO:0001772">
    <property type="term" value="C:immunological synapse"/>
    <property type="evidence" value="ECO:0007669"/>
    <property type="project" value="TreeGrafter"/>
</dbReference>
<accession>A0A8C1W7M0</accession>
<dbReference type="GO" id="GO:0048245">
    <property type="term" value="P:eosinophil chemotaxis"/>
    <property type="evidence" value="ECO:0007669"/>
    <property type="project" value="TreeGrafter"/>
</dbReference>
<feature type="region of interest" description="Disordered" evidence="20">
    <location>
        <begin position="31"/>
        <end position="117"/>
    </location>
</feature>
<keyword evidence="8" id="KW-0507">mRNA processing</keyword>
<evidence type="ECO:0000256" key="12">
    <source>
        <dbReference type="ARBA" id="ARBA00022782"/>
    </source>
</evidence>
<dbReference type="PANTHER" id="PTHR11346">
    <property type="entry name" value="GALECTIN"/>
    <property type="match status" value="1"/>
</dbReference>
<evidence type="ECO:0000256" key="14">
    <source>
        <dbReference type="ARBA" id="ARBA00022972"/>
    </source>
</evidence>
<evidence type="ECO:0000256" key="6">
    <source>
        <dbReference type="ARBA" id="ARBA00022553"/>
    </source>
</evidence>
<dbReference type="CDD" id="cd00070">
    <property type="entry name" value="GLECT"/>
    <property type="match status" value="1"/>
</dbReference>
<keyword evidence="12" id="KW-0221">Differentiation</keyword>
<evidence type="ECO:0000256" key="8">
    <source>
        <dbReference type="ARBA" id="ARBA00022664"/>
    </source>
</evidence>
<keyword evidence="10 19" id="KW-0430">Lectin</keyword>
<dbReference type="GO" id="GO:0019863">
    <property type="term" value="F:IgE binding"/>
    <property type="evidence" value="ECO:0007669"/>
    <property type="project" value="UniProtKB-KW"/>
</dbReference>
<dbReference type="GO" id="GO:0048246">
    <property type="term" value="P:macrophage chemotaxis"/>
    <property type="evidence" value="ECO:0007669"/>
    <property type="project" value="TreeGrafter"/>
</dbReference>
<dbReference type="GO" id="GO:0005681">
    <property type="term" value="C:spliceosomal complex"/>
    <property type="evidence" value="ECO:0007669"/>
    <property type="project" value="UniProtKB-KW"/>
</dbReference>
<evidence type="ECO:0000256" key="4">
    <source>
        <dbReference type="ARBA" id="ARBA00022490"/>
    </source>
</evidence>
<dbReference type="GO" id="GO:0043236">
    <property type="term" value="F:laminin binding"/>
    <property type="evidence" value="ECO:0007669"/>
    <property type="project" value="TreeGrafter"/>
</dbReference>
<dbReference type="GO" id="GO:0045087">
    <property type="term" value="P:innate immune response"/>
    <property type="evidence" value="ECO:0007669"/>
    <property type="project" value="UniProtKB-KW"/>
</dbReference>
<dbReference type="Proteomes" id="UP000694427">
    <property type="component" value="Unplaced"/>
</dbReference>
<dbReference type="GO" id="GO:0090280">
    <property type="term" value="P:positive regulation of calcium ion import"/>
    <property type="evidence" value="ECO:0007669"/>
    <property type="project" value="TreeGrafter"/>
</dbReference>
<evidence type="ECO:0000256" key="13">
    <source>
        <dbReference type="ARBA" id="ARBA00022859"/>
    </source>
</evidence>
<dbReference type="GO" id="GO:0005615">
    <property type="term" value="C:extracellular space"/>
    <property type="evidence" value="ECO:0007669"/>
    <property type="project" value="TreeGrafter"/>
</dbReference>
<dbReference type="GO" id="GO:2001237">
    <property type="term" value="P:negative regulation of extrinsic apoptotic signaling pathway"/>
    <property type="evidence" value="ECO:0007669"/>
    <property type="project" value="TreeGrafter"/>
</dbReference>
<dbReference type="GO" id="GO:0002548">
    <property type="term" value="P:monocyte chemotaxis"/>
    <property type="evidence" value="ECO:0007669"/>
    <property type="project" value="TreeGrafter"/>
</dbReference>
<dbReference type="GO" id="GO:0048030">
    <property type="term" value="F:disaccharide binding"/>
    <property type="evidence" value="ECO:0007669"/>
    <property type="project" value="TreeGrafter"/>
</dbReference>
<evidence type="ECO:0000313" key="22">
    <source>
        <dbReference type="Ensembl" id="ENSCCRP00015061976.1"/>
    </source>
</evidence>
<dbReference type="GO" id="GO:0045806">
    <property type="term" value="P:negative regulation of endocytosis"/>
    <property type="evidence" value="ECO:0007669"/>
    <property type="project" value="TreeGrafter"/>
</dbReference>
<dbReference type="GO" id="GO:0030593">
    <property type="term" value="P:neutrophil chemotaxis"/>
    <property type="evidence" value="ECO:0007669"/>
    <property type="project" value="TreeGrafter"/>
</dbReference>
<dbReference type="Proteomes" id="UP000694700">
    <property type="component" value="Unplaced"/>
</dbReference>
<feature type="compositionally biased region" description="Pro residues" evidence="20">
    <location>
        <begin position="99"/>
        <end position="109"/>
    </location>
</feature>
<evidence type="ECO:0000256" key="2">
    <source>
        <dbReference type="ARBA" id="ARBA00004496"/>
    </source>
</evidence>
<keyword evidence="5" id="KW-0964">Secreted</keyword>
<reference evidence="22" key="1">
    <citation type="submission" date="2025-05" db="UniProtKB">
        <authorList>
            <consortium name="Ensembl"/>
        </authorList>
    </citation>
    <scope>IDENTIFICATION</scope>
</reference>
<evidence type="ECO:0000256" key="19">
    <source>
        <dbReference type="RuleBase" id="RU102079"/>
    </source>
</evidence>
<dbReference type="GO" id="GO:0005737">
    <property type="term" value="C:cytoplasm"/>
    <property type="evidence" value="ECO:0007669"/>
    <property type="project" value="UniProtKB-SubCell"/>
</dbReference>
<evidence type="ECO:0000256" key="5">
    <source>
        <dbReference type="ARBA" id="ARBA00022525"/>
    </source>
</evidence>
<dbReference type="SUPFAM" id="SSF49899">
    <property type="entry name" value="Concanavalin A-like lectins/glucanases"/>
    <property type="match status" value="1"/>
</dbReference>
<keyword evidence="6" id="KW-0597">Phosphoprotein</keyword>
<sequence>FCLSNVAQQISCNNFHYTPFQLSDALDFSQQNNQQAGGPVWPGQPANPTWPGQPANPTWPGQPANPTWPGQPANPTWPGQPNQPAWPGQPGQPGQPTAPGWPGPAPPTGPYGAPGQAPRALTVPFDLPLQSGIYNKMLITIVGEVKPNAKHFTVNLNRGNDIAFHLNPRFNEDGRQVIVRNSLIGNQWGKEERELPFFPFVQGKPFELKILCTDTEFKVAANKSHLLEFKHRIRDLNQIRALSIFSDVTLSSVNVETLQ</sequence>
<dbReference type="SMART" id="SM00276">
    <property type="entry name" value="GLECT"/>
    <property type="match status" value="1"/>
</dbReference>
<evidence type="ECO:0000256" key="9">
    <source>
        <dbReference type="ARBA" id="ARBA00022728"/>
    </source>
</evidence>
<dbReference type="GO" id="GO:0030154">
    <property type="term" value="P:cell differentiation"/>
    <property type="evidence" value="ECO:0007669"/>
    <property type="project" value="UniProtKB-KW"/>
</dbReference>
<evidence type="ECO:0000256" key="15">
    <source>
        <dbReference type="ARBA" id="ARBA00022990"/>
    </source>
</evidence>
<dbReference type="GO" id="GO:0050918">
    <property type="term" value="P:positive chemotaxis"/>
    <property type="evidence" value="ECO:0007669"/>
    <property type="project" value="TreeGrafter"/>
</dbReference>
<dbReference type="InterPro" id="IPR044156">
    <property type="entry name" value="Galectin-like"/>
</dbReference>
<dbReference type="AlphaFoldDB" id="A0A8C1W7M0"/>
<evidence type="ECO:0000256" key="16">
    <source>
        <dbReference type="ARBA" id="ARBA00023157"/>
    </source>
</evidence>
<evidence type="ECO:0000313" key="24">
    <source>
        <dbReference type="Proteomes" id="UP000694700"/>
    </source>
</evidence>
<keyword evidence="9" id="KW-0747">Spliceosome</keyword>
<comment type="subcellular location">
    <subcellularLocation>
        <location evidence="2">Cytoplasm</location>
    </subcellularLocation>
    <subcellularLocation>
        <location evidence="1">Nucleus</location>
    </subcellularLocation>
    <subcellularLocation>
        <location evidence="3">Secreted</location>
    </subcellularLocation>
</comment>
<organism evidence="22 24">
    <name type="scientific">Cyprinus carpio</name>
    <name type="common">Common carp</name>
    <dbReference type="NCBI Taxonomy" id="7962"/>
    <lineage>
        <taxon>Eukaryota</taxon>
        <taxon>Metazoa</taxon>
        <taxon>Chordata</taxon>
        <taxon>Craniata</taxon>
        <taxon>Vertebrata</taxon>
        <taxon>Euteleostomi</taxon>
        <taxon>Actinopterygii</taxon>
        <taxon>Neopterygii</taxon>
        <taxon>Teleostei</taxon>
        <taxon>Ostariophysi</taxon>
        <taxon>Cypriniformes</taxon>
        <taxon>Cyprinidae</taxon>
        <taxon>Cyprininae</taxon>
        <taxon>Cyprinus</taxon>
    </lineage>
</organism>
<dbReference type="Pfam" id="PF00337">
    <property type="entry name" value="Gal-bind_lectin"/>
    <property type="match status" value="1"/>
</dbReference>
<evidence type="ECO:0000256" key="3">
    <source>
        <dbReference type="ARBA" id="ARBA00004613"/>
    </source>
</evidence>
<evidence type="ECO:0000313" key="23">
    <source>
        <dbReference type="Proteomes" id="UP000694427"/>
    </source>
</evidence>
<feature type="domain" description="Galectin" evidence="21">
    <location>
        <begin position="125"/>
        <end position="256"/>
    </location>
</feature>
<gene>
    <name evidence="22" type="primary">lgals3b</name>
</gene>
<feature type="compositionally biased region" description="Low complexity" evidence="20">
    <location>
        <begin position="79"/>
        <end position="98"/>
    </location>
</feature>
<evidence type="ECO:0000256" key="10">
    <source>
        <dbReference type="ARBA" id="ARBA00022734"/>
    </source>
</evidence>
<keyword evidence="11" id="KW-0677">Repeat</keyword>
<name>A0A8C1W7M0_CYPCA</name>
<keyword evidence="15" id="KW-0007">Acetylation</keyword>
<dbReference type="GO" id="GO:0006397">
    <property type="term" value="P:mRNA processing"/>
    <property type="evidence" value="ECO:0007669"/>
    <property type="project" value="UniProtKB-KW"/>
</dbReference>
<dbReference type="SMART" id="SM00908">
    <property type="entry name" value="Gal-bind_lectin"/>
    <property type="match status" value="1"/>
</dbReference>
<keyword evidence="14" id="KW-0389">IgE-binding protein</keyword>
<dbReference type="Ensembl" id="ENSCCRT00015064006.1">
    <property type="protein sequence ID" value="ENSCCRP00015061976.1"/>
    <property type="gene ID" value="ENSCCRG00015025315.1"/>
</dbReference>
<evidence type="ECO:0000256" key="17">
    <source>
        <dbReference type="ARBA" id="ARBA00023187"/>
    </source>
</evidence>
<keyword evidence="17" id="KW-0508">mRNA splicing</keyword>
<proteinExistence type="predicted"/>
<evidence type="ECO:0000259" key="21">
    <source>
        <dbReference type="PROSITE" id="PS51304"/>
    </source>
</evidence>
<dbReference type="InterPro" id="IPR001079">
    <property type="entry name" value="Galectin_CRD"/>
</dbReference>
<evidence type="ECO:0000256" key="7">
    <source>
        <dbReference type="ARBA" id="ARBA00022588"/>
    </source>
</evidence>